<feature type="domain" description="Peptidase M56" evidence="3">
    <location>
        <begin position="106"/>
        <end position="209"/>
    </location>
</feature>
<accession>A0A3B0TWU8</accession>
<dbReference type="EMBL" id="UOER01000077">
    <property type="protein sequence ID" value="VAW20653.1"/>
    <property type="molecule type" value="Genomic_DNA"/>
</dbReference>
<evidence type="ECO:0000256" key="1">
    <source>
        <dbReference type="SAM" id="Phobius"/>
    </source>
</evidence>
<gene>
    <name evidence="4" type="ORF">MNBD_BACTEROID04-1922</name>
</gene>
<dbReference type="GO" id="GO:0031992">
    <property type="term" value="F:energy transducer activity"/>
    <property type="evidence" value="ECO:0007669"/>
    <property type="project" value="TreeGrafter"/>
</dbReference>
<evidence type="ECO:0000313" key="4">
    <source>
        <dbReference type="EMBL" id="VAW20653.1"/>
    </source>
</evidence>
<sequence>FIIPLFKLESFQKTIPQEYIEQLPTVFLNPQEVIVQANQYSSTHNYLAIAFYIGLVLFLGLFLIKLFKIFQLISTNKVLKKENYSLVLLDDRQSAFSFFKYIFINKHLLKSEDLQIIKHELVHCKQRHTLDLLFFEILKIMLWFNPMVYVYQKRITLLHEYISDAEVVLATNKKTYFNRLLAETFNVENISFVNQFFKHSLIKKRIVMITKEKSKKMKQLKYLLIVPLLVSMLVYVSCSNDSQIDIEQVEKILNEENSISEGKYFEGENGFKMFVGTHLAGEVVSIEEYTEKEKMVFNKFKNIENSKLEISIIINENGDRVFFAKTKYLSNENNKIINDNDGSIPFAIIDEVPVFPGCTGTKLQLRTCLQEKITEHVNKNFNADLASELKLIPGVKRIFVMFKIDKEGNVSDVKARAPHNVLQEEAIRVVKMLPKMLPGKQDGKAVNVKYSLPIAFKVEGDSLDKSLAAEEIVIGTNKKVKIVNDNGVPFAVIDEAPIFPGCVGTKNELRTCLQEKITQSISENFNVNLATELKLQSGVKRIFVVFKINKAGNITDVRVRAPHKKLQEEAIRVINLLPKMLPGKQAGKAVNVNYSLPIAFKVE</sequence>
<dbReference type="Gene3D" id="3.30.1150.10">
    <property type="match status" value="2"/>
</dbReference>
<keyword evidence="1" id="KW-1133">Transmembrane helix</keyword>
<dbReference type="PANTHER" id="PTHR33446:SF2">
    <property type="entry name" value="PROTEIN TONB"/>
    <property type="match status" value="1"/>
</dbReference>
<proteinExistence type="predicted"/>
<dbReference type="PANTHER" id="PTHR33446">
    <property type="entry name" value="PROTEIN TONB-RELATED"/>
    <property type="match status" value="1"/>
</dbReference>
<dbReference type="InterPro" id="IPR051045">
    <property type="entry name" value="TonB-dependent_transducer"/>
</dbReference>
<dbReference type="CDD" id="cd07341">
    <property type="entry name" value="M56_BlaR1_MecR1_like"/>
    <property type="match status" value="1"/>
</dbReference>
<dbReference type="AlphaFoldDB" id="A0A3B0TWU8"/>
<dbReference type="GO" id="GO:0055085">
    <property type="term" value="P:transmembrane transport"/>
    <property type="evidence" value="ECO:0007669"/>
    <property type="project" value="InterPro"/>
</dbReference>
<keyword evidence="1" id="KW-0812">Transmembrane</keyword>
<keyword evidence="4" id="KW-0675">Receptor</keyword>
<evidence type="ECO:0000259" key="3">
    <source>
        <dbReference type="Pfam" id="PF05569"/>
    </source>
</evidence>
<organism evidence="4">
    <name type="scientific">hydrothermal vent metagenome</name>
    <dbReference type="NCBI Taxonomy" id="652676"/>
    <lineage>
        <taxon>unclassified sequences</taxon>
        <taxon>metagenomes</taxon>
        <taxon>ecological metagenomes</taxon>
    </lineage>
</organism>
<dbReference type="InterPro" id="IPR037682">
    <property type="entry name" value="TonB_C"/>
</dbReference>
<feature type="domain" description="TonB C-terminal" evidence="2">
    <location>
        <begin position="542"/>
        <end position="601"/>
    </location>
</feature>
<name>A0A3B0TWU8_9ZZZZ</name>
<dbReference type="Pfam" id="PF03544">
    <property type="entry name" value="TonB_C"/>
    <property type="match status" value="2"/>
</dbReference>
<dbReference type="InterPro" id="IPR008756">
    <property type="entry name" value="Peptidase_M56"/>
</dbReference>
<feature type="non-terminal residue" evidence="4">
    <location>
        <position position="1"/>
    </location>
</feature>
<dbReference type="GO" id="GO:0098797">
    <property type="term" value="C:plasma membrane protein complex"/>
    <property type="evidence" value="ECO:0007669"/>
    <property type="project" value="TreeGrafter"/>
</dbReference>
<dbReference type="SUPFAM" id="SSF74653">
    <property type="entry name" value="TolA/TonB C-terminal domain"/>
    <property type="match status" value="2"/>
</dbReference>
<dbReference type="Pfam" id="PF05569">
    <property type="entry name" value="Peptidase_M56"/>
    <property type="match status" value="1"/>
</dbReference>
<feature type="transmembrane region" description="Helical" evidence="1">
    <location>
        <begin position="46"/>
        <end position="67"/>
    </location>
</feature>
<keyword evidence="1" id="KW-0472">Membrane</keyword>
<evidence type="ECO:0000259" key="2">
    <source>
        <dbReference type="Pfam" id="PF03544"/>
    </source>
</evidence>
<feature type="domain" description="TonB C-terminal" evidence="2">
    <location>
        <begin position="398"/>
        <end position="457"/>
    </location>
</feature>
<protein>
    <submittedName>
        <fullName evidence="4">Regulatory sensor-transducer, BlaR1/MecR1 family / TonB-dependent receptor</fullName>
    </submittedName>
</protein>
<feature type="transmembrane region" description="Helical" evidence="1">
    <location>
        <begin position="220"/>
        <end position="237"/>
    </location>
</feature>
<reference evidence="4" key="1">
    <citation type="submission" date="2018-06" db="EMBL/GenBank/DDBJ databases">
        <authorList>
            <person name="Zhirakovskaya E."/>
        </authorList>
    </citation>
    <scope>NUCLEOTIDE SEQUENCE</scope>
</reference>